<proteinExistence type="predicted"/>
<gene>
    <name evidence="1" type="ORF">ACCI51_00890</name>
</gene>
<comment type="caution">
    <text evidence="1">The sequence shown here is derived from an EMBL/GenBank/DDBJ whole genome shotgun (WGS) entry which is preliminary data.</text>
</comment>
<accession>A0ABV4NIC4</accession>
<name>A0ABV4NIC4_9GAMM</name>
<evidence type="ECO:0000313" key="2">
    <source>
        <dbReference type="Proteomes" id="UP001569414"/>
    </source>
</evidence>
<evidence type="ECO:0000313" key="1">
    <source>
        <dbReference type="EMBL" id="MFA0789080.1"/>
    </source>
</evidence>
<organism evidence="1 2">
    <name type="scientific">Microbulbifer echini</name>
    <dbReference type="NCBI Taxonomy" id="1529067"/>
    <lineage>
        <taxon>Bacteria</taxon>
        <taxon>Pseudomonadati</taxon>
        <taxon>Pseudomonadota</taxon>
        <taxon>Gammaproteobacteria</taxon>
        <taxon>Cellvibrionales</taxon>
        <taxon>Microbulbiferaceae</taxon>
        <taxon>Microbulbifer</taxon>
    </lineage>
</organism>
<dbReference type="EMBL" id="JBGMEL010000001">
    <property type="protein sequence ID" value="MFA0789080.1"/>
    <property type="molecule type" value="Genomic_DNA"/>
</dbReference>
<sequence length="151" mass="16862">MRLMIRSNHLPNVLVVVISLTLAFGSTPVSAQQQGSNADFWERYDDINDWVTLRLQLTPGQKKAVLPIMQKSIAEKKAVLEHYGFLSGDKIRLTPKQRGEIGAQLAAISAQTLKELKGILNKQQLKEVSRIQQEFLQGLAARLRARSAQEG</sequence>
<protein>
    <recommendedName>
        <fullName evidence="3">Periplasmic heavy metal sensor</fullName>
    </recommendedName>
</protein>
<dbReference type="RefSeq" id="WP_299579459.1">
    <property type="nucleotide sequence ID" value="NZ_JBGMEL010000001.1"/>
</dbReference>
<dbReference type="Proteomes" id="UP001569414">
    <property type="component" value="Unassembled WGS sequence"/>
</dbReference>
<evidence type="ECO:0008006" key="3">
    <source>
        <dbReference type="Google" id="ProtNLM"/>
    </source>
</evidence>
<reference evidence="1 2" key="1">
    <citation type="submission" date="2024-08" db="EMBL/GenBank/DDBJ databases">
        <authorList>
            <person name="Ishaq N."/>
        </authorList>
    </citation>
    <scope>NUCLEOTIDE SEQUENCE [LARGE SCALE GENOMIC DNA]</scope>
    <source>
        <strain evidence="1 2">JCM 30400</strain>
    </source>
</reference>
<keyword evidence="2" id="KW-1185">Reference proteome</keyword>